<protein>
    <submittedName>
        <fullName evidence="2">Uncharacterized protein</fullName>
    </submittedName>
</protein>
<evidence type="ECO:0000313" key="2">
    <source>
        <dbReference type="EMBL" id="GLQ53583.1"/>
    </source>
</evidence>
<evidence type="ECO:0000313" key="3">
    <source>
        <dbReference type="Proteomes" id="UP001156691"/>
    </source>
</evidence>
<sequence length="105" mass="11411">MIEFIAIAGAVVPLALGLLATPVGLPILSWLVGNPVGRVVAMVGVSIALLAVVFIVGRRSGENSKNLDDVSNSLEALRDRIAVDEEIRAMPPDRRREELSRWVRR</sequence>
<keyword evidence="3" id="KW-1185">Reference proteome</keyword>
<dbReference type="Proteomes" id="UP001156691">
    <property type="component" value="Unassembled WGS sequence"/>
</dbReference>
<comment type="caution">
    <text evidence="2">The sequence shown here is derived from an EMBL/GenBank/DDBJ whole genome shotgun (WGS) entry which is preliminary data.</text>
</comment>
<proteinExistence type="predicted"/>
<keyword evidence="1" id="KW-1133">Transmembrane helix</keyword>
<gene>
    <name evidence="2" type="ORF">GCM10010862_08420</name>
</gene>
<keyword evidence="1" id="KW-0812">Transmembrane</keyword>
<evidence type="ECO:0000256" key="1">
    <source>
        <dbReference type="SAM" id="Phobius"/>
    </source>
</evidence>
<reference evidence="3" key="1">
    <citation type="journal article" date="2019" name="Int. J. Syst. Evol. Microbiol.">
        <title>The Global Catalogue of Microorganisms (GCM) 10K type strain sequencing project: providing services to taxonomists for standard genome sequencing and annotation.</title>
        <authorList>
            <consortium name="The Broad Institute Genomics Platform"/>
            <consortium name="The Broad Institute Genome Sequencing Center for Infectious Disease"/>
            <person name="Wu L."/>
            <person name="Ma J."/>
        </authorList>
    </citation>
    <scope>NUCLEOTIDE SEQUENCE [LARGE SCALE GENOMIC DNA]</scope>
    <source>
        <strain evidence="3">NBRC 112416</strain>
    </source>
</reference>
<feature type="transmembrane region" description="Helical" evidence="1">
    <location>
        <begin position="36"/>
        <end position="57"/>
    </location>
</feature>
<name>A0ABQ5W168_9HYPH</name>
<dbReference type="EMBL" id="BSNS01000004">
    <property type="protein sequence ID" value="GLQ53583.1"/>
    <property type="molecule type" value="Genomic_DNA"/>
</dbReference>
<keyword evidence="1" id="KW-0472">Membrane</keyword>
<dbReference type="RefSeq" id="WP_284339028.1">
    <property type="nucleotide sequence ID" value="NZ_BSNS01000004.1"/>
</dbReference>
<accession>A0ABQ5W168</accession>
<organism evidence="2 3">
    <name type="scientific">Devosia nitrariae</name>
    <dbReference type="NCBI Taxonomy" id="2071872"/>
    <lineage>
        <taxon>Bacteria</taxon>
        <taxon>Pseudomonadati</taxon>
        <taxon>Pseudomonadota</taxon>
        <taxon>Alphaproteobacteria</taxon>
        <taxon>Hyphomicrobiales</taxon>
        <taxon>Devosiaceae</taxon>
        <taxon>Devosia</taxon>
    </lineage>
</organism>